<dbReference type="PROSITE" id="PS51819">
    <property type="entry name" value="VOC"/>
    <property type="match status" value="2"/>
</dbReference>
<evidence type="ECO:0000313" key="2">
    <source>
        <dbReference type="EMBL" id="CAB4937903.1"/>
    </source>
</evidence>
<protein>
    <submittedName>
        <fullName evidence="2">Unannotated protein</fullName>
    </submittedName>
</protein>
<evidence type="ECO:0000259" key="1">
    <source>
        <dbReference type="PROSITE" id="PS51819"/>
    </source>
</evidence>
<reference evidence="2" key="1">
    <citation type="submission" date="2020-05" db="EMBL/GenBank/DDBJ databases">
        <authorList>
            <person name="Chiriac C."/>
            <person name="Salcher M."/>
            <person name="Ghai R."/>
            <person name="Kavagutti S V."/>
        </authorList>
    </citation>
    <scope>NUCLEOTIDE SEQUENCE</scope>
</reference>
<dbReference type="EMBL" id="CAFBMX010000008">
    <property type="protein sequence ID" value="CAB4937903.1"/>
    <property type="molecule type" value="Genomic_DNA"/>
</dbReference>
<feature type="domain" description="VOC" evidence="1">
    <location>
        <begin position="148"/>
        <end position="261"/>
    </location>
</feature>
<dbReference type="Gene3D" id="3.10.180.10">
    <property type="entry name" value="2,3-Dihydroxybiphenyl 1,2-Dioxygenase, domain 1"/>
    <property type="match status" value="2"/>
</dbReference>
<dbReference type="AlphaFoldDB" id="A0A6J7J3I3"/>
<dbReference type="PANTHER" id="PTHR36110">
    <property type="entry name" value="RING-CLEAVING DIOXYGENASE MHQE-RELATED"/>
    <property type="match status" value="1"/>
</dbReference>
<name>A0A6J7J3I3_9ZZZZ</name>
<gene>
    <name evidence="2" type="ORF">UFOPK3674_01609</name>
</gene>
<dbReference type="SUPFAM" id="SSF54593">
    <property type="entry name" value="Glyoxalase/Bleomycin resistance protein/Dihydroxybiphenyl dioxygenase"/>
    <property type="match status" value="1"/>
</dbReference>
<proteinExistence type="predicted"/>
<dbReference type="PANTHER" id="PTHR36110:SF4">
    <property type="entry name" value="RING-CLEAVING DIOXYGENASE MHQA-RELATED"/>
    <property type="match status" value="1"/>
</dbReference>
<dbReference type="InterPro" id="IPR029068">
    <property type="entry name" value="Glyas_Bleomycin-R_OHBP_Dase"/>
</dbReference>
<dbReference type="InterPro" id="IPR052537">
    <property type="entry name" value="Extradiol_RC_dioxygenase"/>
</dbReference>
<feature type="domain" description="VOC" evidence="1">
    <location>
        <begin position="5"/>
        <end position="138"/>
    </location>
</feature>
<dbReference type="Pfam" id="PF00903">
    <property type="entry name" value="Glyoxalase"/>
    <property type="match status" value="2"/>
</dbReference>
<sequence length="308" mass="33926">MRLQGMHHITMITGDAQRNVAFHADLLGLRLVKKTVNFDAPQAYHLYYADEAASPGAVLTWFEFAGAPRGRAGAGMIHTIQLGVPSQESLGFWEQRLAAAGHATTRTDAGLAFTDDDGLGYELVLADPRNPRLQAVHPQIPAEHAITGVEGVRAYASRDLGADRELLTQALGFTELAPGEYAVEGDDARFTYGYDTTQERGLEGEGTVHHIAWHSRDEDHEAWRERVTQAGRYVTPVIDRTYFNALYFRQPQGILFEIATTSPGFAVDEDPLHLGEALRLPPQHEHLRAQLERQLTPITTARTGGVPA</sequence>
<dbReference type="InterPro" id="IPR004360">
    <property type="entry name" value="Glyas_Fos-R_dOase_dom"/>
</dbReference>
<dbReference type="InterPro" id="IPR037523">
    <property type="entry name" value="VOC_core"/>
</dbReference>
<organism evidence="2">
    <name type="scientific">freshwater metagenome</name>
    <dbReference type="NCBI Taxonomy" id="449393"/>
    <lineage>
        <taxon>unclassified sequences</taxon>
        <taxon>metagenomes</taxon>
        <taxon>ecological metagenomes</taxon>
    </lineage>
</organism>
<accession>A0A6J7J3I3</accession>